<organism evidence="3 4">
    <name type="scientific">Dioszegia hungarica</name>
    <dbReference type="NCBI Taxonomy" id="4972"/>
    <lineage>
        <taxon>Eukaryota</taxon>
        <taxon>Fungi</taxon>
        <taxon>Dikarya</taxon>
        <taxon>Basidiomycota</taxon>
        <taxon>Agaricomycotina</taxon>
        <taxon>Tremellomycetes</taxon>
        <taxon>Tremellales</taxon>
        <taxon>Bulleribasidiaceae</taxon>
        <taxon>Dioszegia</taxon>
    </lineage>
</organism>
<proteinExistence type="predicted"/>
<accession>A0AA38LQN4</accession>
<dbReference type="Proteomes" id="UP001164286">
    <property type="component" value="Unassembled WGS sequence"/>
</dbReference>
<feature type="compositionally biased region" description="Basic and acidic residues" evidence="2">
    <location>
        <begin position="10"/>
        <end position="26"/>
    </location>
</feature>
<protein>
    <submittedName>
        <fullName evidence="3">Uncharacterized protein</fullName>
    </submittedName>
</protein>
<evidence type="ECO:0000313" key="3">
    <source>
        <dbReference type="EMBL" id="KAI9632175.1"/>
    </source>
</evidence>
<evidence type="ECO:0000313" key="4">
    <source>
        <dbReference type="Proteomes" id="UP001164286"/>
    </source>
</evidence>
<feature type="coiled-coil region" evidence="1">
    <location>
        <begin position="76"/>
        <end position="103"/>
    </location>
</feature>
<dbReference type="RefSeq" id="XP_052941952.1">
    <property type="nucleotide sequence ID" value="XM_053091112.1"/>
</dbReference>
<feature type="region of interest" description="Disordered" evidence="2">
    <location>
        <begin position="272"/>
        <end position="313"/>
    </location>
</feature>
<evidence type="ECO:0000256" key="1">
    <source>
        <dbReference type="SAM" id="Coils"/>
    </source>
</evidence>
<dbReference type="GeneID" id="77730317"/>
<feature type="compositionally biased region" description="Basic and acidic residues" evidence="2">
    <location>
        <begin position="300"/>
        <end position="313"/>
    </location>
</feature>
<evidence type="ECO:0000256" key="2">
    <source>
        <dbReference type="SAM" id="MobiDB-lite"/>
    </source>
</evidence>
<feature type="compositionally biased region" description="Basic and acidic residues" evidence="2">
    <location>
        <begin position="273"/>
        <end position="282"/>
    </location>
</feature>
<keyword evidence="4" id="KW-1185">Reference proteome</keyword>
<dbReference type="AlphaFoldDB" id="A0AA38LQN4"/>
<comment type="caution">
    <text evidence="3">The sequence shown here is derived from an EMBL/GenBank/DDBJ whole genome shotgun (WGS) entry which is preliminary data.</text>
</comment>
<feature type="region of interest" description="Disordered" evidence="2">
    <location>
        <begin position="1"/>
        <end position="51"/>
    </location>
</feature>
<gene>
    <name evidence="3" type="ORF">MKK02DRAFT_40474</name>
</gene>
<sequence length="313" mass="35288">MSSEDTAMPEARKSGEPWSEMRDDKVNPPNHPGAADTTQNNGIGNADSGADQKVQSGLSILERYKREKAEELVAAEAKAAANLAAIQQRADKAKAEEERKRKEWGCPFCISMVLTGGPPALQFQPSELHPEGTTCHFEPHFHANGGTVLRNPKDFRKNRYFRNDKELMVLSPFWNKNGCRRGIVEVEWLRHELMDIVRKVDLANVNQWAESTEINEHGLDCQAIMAVDHQALALEEHETMDGVLGLYGYKVVYDPVAAPKEEVKKVPIVQESMENKLKRSRESLPIPDIRGGYKGRNWKPPHERFQKKSKDPA</sequence>
<reference evidence="3" key="1">
    <citation type="journal article" date="2022" name="G3 (Bethesda)">
        <title>High quality genome of the basidiomycete yeast Dioszegia hungarica PDD-24b-2 isolated from cloud water.</title>
        <authorList>
            <person name="Jarrige D."/>
            <person name="Haridas S."/>
            <person name="Bleykasten-Grosshans C."/>
            <person name="Joly M."/>
            <person name="Nadalig T."/>
            <person name="Sancelme M."/>
            <person name="Vuilleumier S."/>
            <person name="Grigoriev I.V."/>
            <person name="Amato P."/>
            <person name="Bringel F."/>
        </authorList>
    </citation>
    <scope>NUCLEOTIDE SEQUENCE</scope>
    <source>
        <strain evidence="3">PDD-24b-2</strain>
    </source>
</reference>
<dbReference type="EMBL" id="JAKWFO010000014">
    <property type="protein sequence ID" value="KAI9632175.1"/>
    <property type="molecule type" value="Genomic_DNA"/>
</dbReference>
<keyword evidence="1" id="KW-0175">Coiled coil</keyword>
<name>A0AA38LQN4_9TREE</name>